<dbReference type="OrthoDB" id="1267395at2"/>
<dbReference type="EMBL" id="CP037954">
    <property type="protein sequence ID" value="QBO58835.1"/>
    <property type="molecule type" value="Genomic_DNA"/>
</dbReference>
<dbReference type="KEGG" id="csal:NBC122_02027"/>
<reference evidence="2 3" key="1">
    <citation type="submission" date="2019-03" db="EMBL/GenBank/DDBJ databases">
        <authorList>
            <person name="Kim H."/>
            <person name="Yu S.-M."/>
        </authorList>
    </citation>
    <scope>NUCLEOTIDE SEQUENCE [LARGE SCALE GENOMIC DNA]</scope>
    <source>
        <strain evidence="2 3">NBC122</strain>
    </source>
</reference>
<name>A0A4P6ZHJ1_9FLAO</name>
<accession>A0A4P6ZHJ1</accession>
<protein>
    <recommendedName>
        <fullName evidence="4">Lipocalin-like domain-containing protein</fullName>
    </recommendedName>
</protein>
<evidence type="ECO:0000313" key="2">
    <source>
        <dbReference type="EMBL" id="QBO58835.1"/>
    </source>
</evidence>
<feature type="signal peptide" evidence="1">
    <location>
        <begin position="1"/>
        <end position="24"/>
    </location>
</feature>
<dbReference type="PROSITE" id="PS51257">
    <property type="entry name" value="PROKAR_LIPOPROTEIN"/>
    <property type="match status" value="1"/>
</dbReference>
<feature type="chain" id="PRO_5020904987" description="Lipocalin-like domain-containing protein" evidence="1">
    <location>
        <begin position="25"/>
        <end position="183"/>
    </location>
</feature>
<keyword evidence="1" id="KW-0732">Signal</keyword>
<keyword evidence="3" id="KW-1185">Reference proteome</keyword>
<dbReference type="RefSeq" id="WP_133440219.1">
    <property type="nucleotide sequence ID" value="NZ_CP037954.1"/>
</dbReference>
<sequence length="183" mass="20717">MKTNKIGLLLLLSFVLTSCVVSTAAKIVTTTAKIGYSAVKGTVKGISWAVQKAEGKIDEDRLNGTWKVVGVYNGTYEQFAQDSDPTNNFKSECTEGFEVIEFKSNKEKFQPVHCQTEKEDWVKYKFKFGKNPQTKNKENYLKYNSGNYISIINVTSKTMVLEGNLMQRYAFTGGKLFLFEKVR</sequence>
<proteinExistence type="predicted"/>
<evidence type="ECO:0008006" key="4">
    <source>
        <dbReference type="Google" id="ProtNLM"/>
    </source>
</evidence>
<gene>
    <name evidence="2" type="ORF">NBC122_02027</name>
</gene>
<dbReference type="Proteomes" id="UP000294419">
    <property type="component" value="Chromosome"/>
</dbReference>
<evidence type="ECO:0000256" key="1">
    <source>
        <dbReference type="SAM" id="SignalP"/>
    </source>
</evidence>
<evidence type="ECO:0000313" key="3">
    <source>
        <dbReference type="Proteomes" id="UP000294419"/>
    </source>
</evidence>
<organism evidence="2 3">
    <name type="scientific">Chryseobacterium salivictor</name>
    <dbReference type="NCBI Taxonomy" id="2547600"/>
    <lineage>
        <taxon>Bacteria</taxon>
        <taxon>Pseudomonadati</taxon>
        <taxon>Bacteroidota</taxon>
        <taxon>Flavobacteriia</taxon>
        <taxon>Flavobacteriales</taxon>
        <taxon>Weeksellaceae</taxon>
        <taxon>Chryseobacterium group</taxon>
        <taxon>Chryseobacterium</taxon>
    </lineage>
</organism>
<dbReference type="AlphaFoldDB" id="A0A4P6ZHJ1"/>